<proteinExistence type="predicted"/>
<comment type="caution">
    <text evidence="3">The sequence shown here is derived from an EMBL/GenBank/DDBJ whole genome shotgun (WGS) entry which is preliminary data.</text>
</comment>
<name>A0ABW4LSG9_9BACI</name>
<dbReference type="Gene3D" id="3.30.420.10">
    <property type="entry name" value="Ribonuclease H-like superfamily/Ribonuclease H"/>
    <property type="match status" value="1"/>
</dbReference>
<dbReference type="SUPFAM" id="SSF53098">
    <property type="entry name" value="Ribonuclease H-like"/>
    <property type="match status" value="1"/>
</dbReference>
<evidence type="ECO:0000313" key="3">
    <source>
        <dbReference type="EMBL" id="MFD1737038.1"/>
    </source>
</evidence>
<organism evidence="3 4">
    <name type="scientific">Bacillus salitolerans</name>
    <dbReference type="NCBI Taxonomy" id="1437434"/>
    <lineage>
        <taxon>Bacteria</taxon>
        <taxon>Bacillati</taxon>
        <taxon>Bacillota</taxon>
        <taxon>Bacilli</taxon>
        <taxon>Bacillales</taxon>
        <taxon>Bacillaceae</taxon>
        <taxon>Bacillus</taxon>
    </lineage>
</organism>
<dbReference type="Pfam" id="PF13276">
    <property type="entry name" value="HTH_21"/>
    <property type="match status" value="1"/>
</dbReference>
<evidence type="ECO:0000256" key="1">
    <source>
        <dbReference type="ARBA" id="ARBA00002286"/>
    </source>
</evidence>
<dbReference type="Proteomes" id="UP001597214">
    <property type="component" value="Unassembled WGS sequence"/>
</dbReference>
<dbReference type="NCBIfam" id="NF033516">
    <property type="entry name" value="transpos_IS3"/>
    <property type="match status" value="1"/>
</dbReference>
<evidence type="ECO:0000313" key="4">
    <source>
        <dbReference type="Proteomes" id="UP001597214"/>
    </source>
</evidence>
<gene>
    <name evidence="3" type="ORF">ACFSCX_10795</name>
</gene>
<keyword evidence="4" id="KW-1185">Reference proteome</keyword>
<dbReference type="InterPro" id="IPR001584">
    <property type="entry name" value="Integrase_cat-core"/>
</dbReference>
<dbReference type="PROSITE" id="PS50994">
    <property type="entry name" value="INTEGRASE"/>
    <property type="match status" value="1"/>
</dbReference>
<dbReference type="InterPro" id="IPR048020">
    <property type="entry name" value="Transpos_IS3"/>
</dbReference>
<dbReference type="InterPro" id="IPR050900">
    <property type="entry name" value="Transposase_IS3/IS150/IS904"/>
</dbReference>
<evidence type="ECO:0000259" key="2">
    <source>
        <dbReference type="PROSITE" id="PS50994"/>
    </source>
</evidence>
<feature type="domain" description="Integrase catalytic" evidence="2">
    <location>
        <begin position="137"/>
        <end position="305"/>
    </location>
</feature>
<dbReference type="Pfam" id="PF13333">
    <property type="entry name" value="rve_2"/>
    <property type="match status" value="1"/>
</dbReference>
<comment type="function">
    <text evidence="1">Involved in the transposition of the insertion sequence.</text>
</comment>
<dbReference type="EMBL" id="JBHUEM010000015">
    <property type="protein sequence ID" value="MFD1737038.1"/>
    <property type="molecule type" value="Genomic_DNA"/>
</dbReference>
<dbReference type="InterPro" id="IPR025948">
    <property type="entry name" value="HTH-like_dom"/>
</dbReference>
<dbReference type="PANTHER" id="PTHR46889:SF4">
    <property type="entry name" value="TRANSPOSASE INSO FOR INSERTION SEQUENCE ELEMENT IS911B-RELATED"/>
    <property type="match status" value="1"/>
</dbReference>
<dbReference type="PANTHER" id="PTHR46889">
    <property type="entry name" value="TRANSPOSASE INSF FOR INSERTION SEQUENCE IS3B-RELATED"/>
    <property type="match status" value="1"/>
</dbReference>
<dbReference type="Pfam" id="PF00665">
    <property type="entry name" value="rve"/>
    <property type="match status" value="1"/>
</dbReference>
<accession>A0ABW4LSG9</accession>
<sequence length="309" mass="36351">MFKKVKRFSRESECLPRKAQAALAFELKEEGFKLKDVLVVVGIPGATYHYQVKQLKKDDPDKEWKEKITKPFQKHEGKYGYRRIYLELRGQGYVINHKKVQRIMSVLSLKCEKFTRKSRYKSYKGTVGKVAKNSLNRRFNTSIRLQKLVTDVTEFKCTDDQKLYLSPIMDLYNGEIISFGISNRPTLDFVLEPLNKALEIIKDEAKYRSTVHSDQGWHYQHNTWVKTLKRNKIFQSMSRKATCADNAAMENFFGILKQEMYYGEDLVPYEELKRKIEVYMDYYNNERIKVKLAGLSPIQYRTQTSQLAA</sequence>
<dbReference type="InterPro" id="IPR012337">
    <property type="entry name" value="RNaseH-like_sf"/>
</dbReference>
<dbReference type="RefSeq" id="WP_377928297.1">
    <property type="nucleotide sequence ID" value="NZ_JBHUEM010000015.1"/>
</dbReference>
<dbReference type="InterPro" id="IPR036397">
    <property type="entry name" value="RNaseH_sf"/>
</dbReference>
<protein>
    <submittedName>
        <fullName evidence="3">IS3 family transposase</fullName>
    </submittedName>
</protein>
<reference evidence="4" key="1">
    <citation type="journal article" date="2019" name="Int. J. Syst. Evol. Microbiol.">
        <title>The Global Catalogue of Microorganisms (GCM) 10K type strain sequencing project: providing services to taxonomists for standard genome sequencing and annotation.</title>
        <authorList>
            <consortium name="The Broad Institute Genomics Platform"/>
            <consortium name="The Broad Institute Genome Sequencing Center for Infectious Disease"/>
            <person name="Wu L."/>
            <person name="Ma J."/>
        </authorList>
    </citation>
    <scope>NUCLEOTIDE SEQUENCE [LARGE SCALE GENOMIC DNA]</scope>
    <source>
        <strain evidence="4">CCUG 49339</strain>
    </source>
</reference>